<dbReference type="EMBL" id="CADCVX010000020">
    <property type="protein sequence ID" value="CAA9482243.1"/>
    <property type="molecule type" value="Genomic_DNA"/>
</dbReference>
<reference evidence="6" key="1">
    <citation type="submission" date="2020-02" db="EMBL/GenBank/DDBJ databases">
        <authorList>
            <person name="Meier V. D."/>
        </authorList>
    </citation>
    <scope>NUCLEOTIDE SEQUENCE</scope>
    <source>
        <strain evidence="6">AVDCRST_MAG91</strain>
    </source>
</reference>
<keyword evidence="2 5" id="KW-0808">Transferase</keyword>
<dbReference type="Pfam" id="PF01885">
    <property type="entry name" value="PTS_2-RNA"/>
    <property type="match status" value="1"/>
</dbReference>
<dbReference type="Gene3D" id="1.10.10.970">
    <property type="entry name" value="RNA 2'-phosphotransferase, Tpt1/KptA family, N-terminal domain"/>
    <property type="match status" value="1"/>
</dbReference>
<dbReference type="InterPro" id="IPR042080">
    <property type="entry name" value="RNA_2'-PTrans_N"/>
</dbReference>
<evidence type="ECO:0000256" key="1">
    <source>
        <dbReference type="ARBA" id="ARBA00009836"/>
    </source>
</evidence>
<dbReference type="GO" id="GO:0006388">
    <property type="term" value="P:tRNA splicing, via endonucleolytic cleavage and ligation"/>
    <property type="evidence" value="ECO:0007669"/>
    <property type="project" value="UniProtKB-UniRule"/>
</dbReference>
<dbReference type="GO" id="GO:0000215">
    <property type="term" value="F:tRNA 2'-phosphotransferase activity"/>
    <property type="evidence" value="ECO:0007669"/>
    <property type="project" value="TreeGrafter"/>
</dbReference>
<dbReference type="HAMAP" id="MF_00299">
    <property type="entry name" value="KptA"/>
    <property type="match status" value="1"/>
</dbReference>
<dbReference type="SUPFAM" id="SSF56399">
    <property type="entry name" value="ADP-ribosylation"/>
    <property type="match status" value="1"/>
</dbReference>
<dbReference type="InterPro" id="IPR002745">
    <property type="entry name" value="Ptrans_KptA/Tpt1"/>
</dbReference>
<sequence length="179" mass="19255">MNSVRISKYLARILRHDPAGAGIVLDPQGWASVADVLTAVGRRFGGFGAAELTQLVRANDKQRLALSPDGARIRANQGHSVAIDLGLEPMVPPPLLYHGTKADRLLSIIRDGLQKGRRTHVHLSADAVTAVRVGSRRPGPVAVLGVRSGDMQGHAFYCSANGVWLTDYVPPAYLFDCVR</sequence>
<dbReference type="EC" id="2.7.1.-" evidence="5"/>
<evidence type="ECO:0000256" key="4">
    <source>
        <dbReference type="ARBA" id="ARBA00025212"/>
    </source>
</evidence>
<evidence type="ECO:0000256" key="3">
    <source>
        <dbReference type="ARBA" id="ARBA00023027"/>
    </source>
</evidence>
<dbReference type="PANTHER" id="PTHR12684">
    <property type="entry name" value="PUTATIVE PHOSPHOTRANSFERASE"/>
    <property type="match status" value="1"/>
</dbReference>
<proteinExistence type="inferred from homology"/>
<accession>A0A6J4RVM3</accession>
<dbReference type="InterPro" id="IPR042081">
    <property type="entry name" value="RNA_2'-PTrans_C"/>
</dbReference>
<comment type="similarity">
    <text evidence="1 5">Belongs to the KptA/TPT1 family.</text>
</comment>
<gene>
    <name evidence="5" type="primary">kptA</name>
    <name evidence="6" type="ORF">AVDCRST_MAG91-70</name>
</gene>
<dbReference type="PANTHER" id="PTHR12684:SF2">
    <property type="entry name" value="TRNA 2'-PHOSPHOTRANSFERASE 1"/>
    <property type="match status" value="1"/>
</dbReference>
<dbReference type="InterPro" id="IPR022928">
    <property type="entry name" value="RNA_2'-PTrans_KptA"/>
</dbReference>
<evidence type="ECO:0000313" key="6">
    <source>
        <dbReference type="EMBL" id="CAA9482243.1"/>
    </source>
</evidence>
<evidence type="ECO:0000256" key="5">
    <source>
        <dbReference type="HAMAP-Rule" id="MF_00299"/>
    </source>
</evidence>
<keyword evidence="3 5" id="KW-0520">NAD</keyword>
<dbReference type="AlphaFoldDB" id="A0A6J4RVM3"/>
<name>A0A6J4RVM3_9SPHN</name>
<dbReference type="Gene3D" id="3.20.170.30">
    <property type="match status" value="1"/>
</dbReference>
<evidence type="ECO:0000256" key="2">
    <source>
        <dbReference type="ARBA" id="ARBA00022679"/>
    </source>
</evidence>
<protein>
    <recommendedName>
        <fullName evidence="5">Probable RNA 2'-phosphotransferase</fullName>
        <ecNumber evidence="5">2.7.1.-</ecNumber>
    </recommendedName>
</protein>
<dbReference type="GO" id="GO:0003950">
    <property type="term" value="F:NAD+ poly-ADP-ribosyltransferase activity"/>
    <property type="evidence" value="ECO:0007669"/>
    <property type="project" value="InterPro"/>
</dbReference>
<organism evidence="6">
    <name type="scientific">uncultured Sphingomonadaceae bacterium</name>
    <dbReference type="NCBI Taxonomy" id="169976"/>
    <lineage>
        <taxon>Bacteria</taxon>
        <taxon>Pseudomonadati</taxon>
        <taxon>Pseudomonadota</taxon>
        <taxon>Alphaproteobacteria</taxon>
        <taxon>Sphingomonadales</taxon>
        <taxon>Sphingomonadaceae</taxon>
        <taxon>environmental samples</taxon>
    </lineage>
</organism>
<comment type="function">
    <text evidence="4 5">Removes the 2'-phosphate from RNA via an intermediate in which the phosphate is ADP-ribosylated by NAD followed by a presumed transesterification to release the RNA and generate ADP-ribose 1''-2''-cyclic phosphate (APPR&gt;P). May function as an ADP-ribosylase.</text>
</comment>